<keyword evidence="4" id="KW-0520">NAD</keyword>
<dbReference type="Proteomes" id="UP000525652">
    <property type="component" value="Unassembled WGS sequence"/>
</dbReference>
<dbReference type="Gene3D" id="3.40.50.720">
    <property type="entry name" value="NAD(P)-binding Rossmann-like Domain"/>
    <property type="match status" value="2"/>
</dbReference>
<keyword evidence="3 5" id="KW-0560">Oxidoreductase</keyword>
<dbReference type="InterPro" id="IPR006140">
    <property type="entry name" value="D-isomer_DH_NAD-bd"/>
</dbReference>
<dbReference type="InterPro" id="IPR036291">
    <property type="entry name" value="NAD(P)-bd_dom_sf"/>
</dbReference>
<dbReference type="InterPro" id="IPR006139">
    <property type="entry name" value="D-isomer_2_OHA_DH_cat_dom"/>
</dbReference>
<dbReference type="PANTHER" id="PTHR42789">
    <property type="entry name" value="D-ISOMER SPECIFIC 2-HYDROXYACID DEHYDROGENASE FAMILY PROTEIN (AFU_ORTHOLOGUE AFUA_6G10090)"/>
    <property type="match status" value="1"/>
</dbReference>
<keyword evidence="9" id="KW-1185">Reference proteome</keyword>
<reference evidence="8 9" key="1">
    <citation type="submission" date="2020-07" db="EMBL/GenBank/DDBJ databases">
        <authorList>
            <person name="Feng X."/>
        </authorList>
    </citation>
    <scope>NUCLEOTIDE SEQUENCE [LARGE SCALE GENOMIC DNA]</scope>
    <source>
        <strain evidence="8 9">JCM14086</strain>
    </source>
</reference>
<dbReference type="GO" id="GO:0008652">
    <property type="term" value="P:amino acid biosynthetic process"/>
    <property type="evidence" value="ECO:0007669"/>
    <property type="project" value="UniProtKB-KW"/>
</dbReference>
<dbReference type="PANTHER" id="PTHR42789:SF1">
    <property type="entry name" value="D-ISOMER SPECIFIC 2-HYDROXYACID DEHYDROGENASE FAMILY PROTEIN (AFU_ORTHOLOGUE AFUA_6G10090)"/>
    <property type="match status" value="1"/>
</dbReference>
<name>A0A7X1AY55_9BACT</name>
<dbReference type="EMBL" id="JACHVA010000046">
    <property type="protein sequence ID" value="MBC2601093.1"/>
    <property type="molecule type" value="Genomic_DNA"/>
</dbReference>
<evidence type="ECO:0000313" key="9">
    <source>
        <dbReference type="Proteomes" id="UP000525652"/>
    </source>
</evidence>
<accession>A0A7X1AY55</accession>
<dbReference type="RefSeq" id="WP_185691819.1">
    <property type="nucleotide sequence ID" value="NZ_JACHVA010000046.1"/>
</dbReference>
<evidence type="ECO:0000256" key="1">
    <source>
        <dbReference type="ARBA" id="ARBA00005854"/>
    </source>
</evidence>
<proteinExistence type="inferred from homology"/>
<evidence type="ECO:0000256" key="4">
    <source>
        <dbReference type="ARBA" id="ARBA00023027"/>
    </source>
</evidence>
<evidence type="ECO:0000256" key="2">
    <source>
        <dbReference type="ARBA" id="ARBA00022605"/>
    </source>
</evidence>
<evidence type="ECO:0000259" key="7">
    <source>
        <dbReference type="Pfam" id="PF02826"/>
    </source>
</evidence>
<feature type="domain" description="D-isomer specific 2-hydroxyacid dehydrogenase NAD-binding" evidence="7">
    <location>
        <begin position="111"/>
        <end position="290"/>
    </location>
</feature>
<comment type="similarity">
    <text evidence="1 5">Belongs to the D-isomer specific 2-hydroxyacid dehydrogenase family.</text>
</comment>
<feature type="domain" description="D-isomer specific 2-hydroxyacid dehydrogenase catalytic" evidence="6">
    <location>
        <begin position="23"/>
        <end position="94"/>
    </location>
</feature>
<sequence>MNILITEPEHYSEKALGLYRFAGTVKLGVDRDRSLKDQVEGVNVLVIRLRFRIDREVLDAATDLQVIVTPTTGLDHLDLKELDQKGIRILSLKGETEFLRSIPATAELTWGLLLAVRRGIVPAASSVTNRIWERDLFRGRDLKGKVLGIVGCGRIGSIMVGYAKAFGMTVLVHDLQTIQIDGVDQVPLQELYRRSDVVSIHLPLEEETRGFVDRAAFTEMKDGAVFLNTARSGIVDENEMLEALKSGKLAGVGVDVISGEDAFAGKVPEKHPLLEYADTAGNLVITPHIGGASWDSMHATEDFCAERFVDLCRDADL</sequence>
<dbReference type="SUPFAM" id="SSF52283">
    <property type="entry name" value="Formate/glycerate dehydrogenase catalytic domain-like"/>
    <property type="match status" value="1"/>
</dbReference>
<keyword evidence="2" id="KW-0028">Amino-acid biosynthesis</keyword>
<dbReference type="Pfam" id="PF00389">
    <property type="entry name" value="2-Hacid_dh"/>
    <property type="match status" value="1"/>
</dbReference>
<dbReference type="GO" id="GO:0016616">
    <property type="term" value="F:oxidoreductase activity, acting on the CH-OH group of donors, NAD or NADP as acceptor"/>
    <property type="evidence" value="ECO:0007669"/>
    <property type="project" value="InterPro"/>
</dbReference>
<evidence type="ECO:0000259" key="6">
    <source>
        <dbReference type="Pfam" id="PF00389"/>
    </source>
</evidence>
<dbReference type="InterPro" id="IPR029752">
    <property type="entry name" value="D-isomer_DH_CS1"/>
</dbReference>
<comment type="caution">
    <text evidence="8">The sequence shown here is derived from an EMBL/GenBank/DDBJ whole genome shotgun (WGS) entry which is preliminary data.</text>
</comment>
<dbReference type="SUPFAM" id="SSF51735">
    <property type="entry name" value="NAD(P)-binding Rossmann-fold domains"/>
    <property type="match status" value="1"/>
</dbReference>
<evidence type="ECO:0000256" key="3">
    <source>
        <dbReference type="ARBA" id="ARBA00023002"/>
    </source>
</evidence>
<organism evidence="8 9">
    <name type="scientific">Puniceicoccus vermicola</name>
    <dbReference type="NCBI Taxonomy" id="388746"/>
    <lineage>
        <taxon>Bacteria</taxon>
        <taxon>Pseudomonadati</taxon>
        <taxon>Verrucomicrobiota</taxon>
        <taxon>Opitutia</taxon>
        <taxon>Puniceicoccales</taxon>
        <taxon>Puniceicoccaceae</taxon>
        <taxon>Puniceicoccus</taxon>
    </lineage>
</organism>
<evidence type="ECO:0000256" key="5">
    <source>
        <dbReference type="RuleBase" id="RU003719"/>
    </source>
</evidence>
<dbReference type="PROSITE" id="PS00065">
    <property type="entry name" value="D_2_HYDROXYACID_DH_1"/>
    <property type="match status" value="1"/>
</dbReference>
<dbReference type="GO" id="GO:0051287">
    <property type="term" value="F:NAD binding"/>
    <property type="evidence" value="ECO:0007669"/>
    <property type="project" value="InterPro"/>
</dbReference>
<dbReference type="InterPro" id="IPR029753">
    <property type="entry name" value="D-isomer_DH_CS"/>
</dbReference>
<protein>
    <recommendedName>
        <fullName evidence="10">Hydroxyacid dehydrogenase</fullName>
    </recommendedName>
</protein>
<evidence type="ECO:0008006" key="10">
    <source>
        <dbReference type="Google" id="ProtNLM"/>
    </source>
</evidence>
<dbReference type="AlphaFoldDB" id="A0A7X1AY55"/>
<dbReference type="Pfam" id="PF02826">
    <property type="entry name" value="2-Hacid_dh_C"/>
    <property type="match status" value="1"/>
</dbReference>
<gene>
    <name evidence="8" type="ORF">H5P30_04785</name>
</gene>
<dbReference type="PROSITE" id="PS00670">
    <property type="entry name" value="D_2_HYDROXYACID_DH_2"/>
    <property type="match status" value="1"/>
</dbReference>
<dbReference type="InterPro" id="IPR050857">
    <property type="entry name" value="D-2-hydroxyacid_DH"/>
</dbReference>
<evidence type="ECO:0000313" key="8">
    <source>
        <dbReference type="EMBL" id="MBC2601093.1"/>
    </source>
</evidence>